<keyword evidence="2 6" id="KW-0288">FMN</keyword>
<accession>A0A059V4R5</accession>
<evidence type="ECO:0000256" key="4">
    <source>
        <dbReference type="ARBA" id="ARBA00023027"/>
    </source>
</evidence>
<comment type="catalytic activity">
    <reaction evidence="6">
        <text>2 a quinone + NADH + H(+) = 2 a 1,4-benzosemiquinone + NAD(+)</text>
        <dbReference type="Rhea" id="RHEA:65952"/>
        <dbReference type="ChEBI" id="CHEBI:15378"/>
        <dbReference type="ChEBI" id="CHEBI:57540"/>
        <dbReference type="ChEBI" id="CHEBI:57945"/>
        <dbReference type="ChEBI" id="CHEBI:132124"/>
        <dbReference type="ChEBI" id="CHEBI:134225"/>
    </reaction>
</comment>
<dbReference type="EC" id="1.6.5.-" evidence="6"/>
<evidence type="ECO:0000313" key="10">
    <source>
        <dbReference type="Proteomes" id="UP000050437"/>
    </source>
</evidence>
<comment type="function">
    <text evidence="6">Also exhibits azoreductase activity. Catalyzes the reductive cleavage of the azo bond in aromatic azo compounds to the corresponding amines.</text>
</comment>
<reference evidence="8 10" key="1">
    <citation type="submission" date="2015-10" db="EMBL/GenBank/DDBJ databases">
        <title>Pseudomonas putida clinical strains.</title>
        <authorList>
            <person name="Molina L."/>
            <person name="Udaondo Z."/>
        </authorList>
    </citation>
    <scope>NUCLEOTIDE SEQUENCE [LARGE SCALE GENOMIC DNA]</scope>
    <source>
        <strain evidence="8 10">HB13667</strain>
    </source>
</reference>
<reference evidence="9 11" key="2">
    <citation type="submission" date="2018-10" db="EMBL/GenBank/DDBJ databases">
        <title>An outbreak of IMP-63 producing strain in France.</title>
        <authorList>
            <person name="Bour M."/>
            <person name="Liapis E."/>
            <person name="Plesiat P."/>
        </authorList>
    </citation>
    <scope>NUCLEOTIDE SEQUENCE [LARGE SCALE GENOMIC DNA]</scope>
    <source>
        <strain evidence="9 11">12917</strain>
    </source>
</reference>
<keyword evidence="1 6" id="KW-0285">Flavoprotein</keyword>
<dbReference type="GO" id="GO:0016655">
    <property type="term" value="F:oxidoreductase activity, acting on NAD(P)H, quinone or similar compound as acceptor"/>
    <property type="evidence" value="ECO:0007669"/>
    <property type="project" value="InterPro"/>
</dbReference>
<dbReference type="Proteomes" id="UP000050437">
    <property type="component" value="Unassembled WGS sequence"/>
</dbReference>
<evidence type="ECO:0000256" key="2">
    <source>
        <dbReference type="ARBA" id="ARBA00022643"/>
    </source>
</evidence>
<comment type="catalytic activity">
    <reaction evidence="5">
        <text>N,N-dimethyl-1,4-phenylenediamine + anthranilate + 2 NAD(+) = 2-(4-dimethylaminophenyl)diazenylbenzoate + 2 NADH + 2 H(+)</text>
        <dbReference type="Rhea" id="RHEA:55872"/>
        <dbReference type="ChEBI" id="CHEBI:15378"/>
        <dbReference type="ChEBI" id="CHEBI:15783"/>
        <dbReference type="ChEBI" id="CHEBI:16567"/>
        <dbReference type="ChEBI" id="CHEBI:57540"/>
        <dbReference type="ChEBI" id="CHEBI:57945"/>
        <dbReference type="ChEBI" id="CHEBI:71579"/>
        <dbReference type="EC" id="1.7.1.17"/>
    </reaction>
    <physiologicalReaction direction="right-to-left" evidence="5">
        <dbReference type="Rhea" id="RHEA:55874"/>
    </physiologicalReaction>
</comment>
<dbReference type="AlphaFoldDB" id="A0A059V4R5"/>
<feature type="domain" description="Flavodoxin-like fold" evidence="7">
    <location>
        <begin position="3"/>
        <end position="197"/>
    </location>
</feature>
<dbReference type="SUPFAM" id="SSF52218">
    <property type="entry name" value="Flavoproteins"/>
    <property type="match status" value="1"/>
</dbReference>
<dbReference type="InterPro" id="IPR029039">
    <property type="entry name" value="Flavoprotein-like_sf"/>
</dbReference>
<dbReference type="KEGG" id="ppud:DW66_4321"/>
<dbReference type="OrthoDB" id="9787136at2"/>
<dbReference type="HAMAP" id="MF_01216">
    <property type="entry name" value="Azoreductase_type1"/>
    <property type="match status" value="1"/>
</dbReference>
<dbReference type="RefSeq" id="WP_013973705.1">
    <property type="nucleotide sequence ID" value="NZ_CP007620.1"/>
</dbReference>
<evidence type="ECO:0000256" key="3">
    <source>
        <dbReference type="ARBA" id="ARBA00023002"/>
    </source>
</evidence>
<dbReference type="Pfam" id="PF02525">
    <property type="entry name" value="Flavodoxin_2"/>
    <property type="match status" value="1"/>
</dbReference>
<evidence type="ECO:0000256" key="1">
    <source>
        <dbReference type="ARBA" id="ARBA00022630"/>
    </source>
</evidence>
<dbReference type="EC" id="1.7.1.17" evidence="6"/>
<feature type="binding site" evidence="6">
    <location>
        <begin position="16"/>
        <end position="18"/>
    </location>
    <ligand>
        <name>FMN</name>
        <dbReference type="ChEBI" id="CHEBI:58210"/>
    </ligand>
</feature>
<dbReference type="SMR" id="A0A059V4R5"/>
<evidence type="ECO:0000313" key="11">
    <source>
        <dbReference type="Proteomes" id="UP000278162"/>
    </source>
</evidence>
<dbReference type="GO" id="GO:0009055">
    <property type="term" value="F:electron transfer activity"/>
    <property type="evidence" value="ECO:0007669"/>
    <property type="project" value="UniProtKB-UniRule"/>
</dbReference>
<evidence type="ECO:0000313" key="8">
    <source>
        <dbReference type="EMBL" id="KPM58663.1"/>
    </source>
</evidence>
<evidence type="ECO:0000313" key="9">
    <source>
        <dbReference type="EMBL" id="RNF93595.1"/>
    </source>
</evidence>
<dbReference type="EMBL" id="LKKS01000137">
    <property type="protein sequence ID" value="KPM58663.1"/>
    <property type="molecule type" value="Genomic_DNA"/>
</dbReference>
<dbReference type="InterPro" id="IPR023048">
    <property type="entry name" value="NADH:quinone_OxRdtase_FMN_depd"/>
</dbReference>
<dbReference type="PANTHER" id="PTHR43741">
    <property type="entry name" value="FMN-DEPENDENT NADH-AZOREDUCTASE 1"/>
    <property type="match status" value="1"/>
</dbReference>
<dbReference type="InterPro" id="IPR003680">
    <property type="entry name" value="Flavodoxin_fold"/>
</dbReference>
<evidence type="ECO:0000259" key="7">
    <source>
        <dbReference type="Pfam" id="PF02525"/>
    </source>
</evidence>
<feature type="binding site" evidence="6">
    <location>
        <position position="10"/>
    </location>
    <ligand>
        <name>FMN</name>
        <dbReference type="ChEBI" id="CHEBI:58210"/>
    </ligand>
</feature>
<proteinExistence type="inferred from homology"/>
<comment type="subunit">
    <text evidence="6">Homodimer.</text>
</comment>
<dbReference type="Gene3D" id="3.40.50.360">
    <property type="match status" value="1"/>
</dbReference>
<sequence length="199" mass="21757">MSRVLIIESSARQQDSVSRQLTRDFIQQWQAAHPADQISVRDLAVNPVPHLDANLLGGWMKPEEQRSAAELDALARSNELTDELLAADVLVMAAPMYNFTIPSTLKAWLDHVLRAGITFKYTPTGPQGLLTGKRAIVLTARGGIHAGATSDHQEPYLRQVMAFIGIHDVDFIHAEGLNMSADFHEKGVNQAKAKLAAVA</sequence>
<dbReference type="Proteomes" id="UP000278162">
    <property type="component" value="Unassembled WGS sequence"/>
</dbReference>
<dbReference type="PANTHER" id="PTHR43741:SF2">
    <property type="entry name" value="FMN-DEPENDENT NADH:QUINONE OXIDOREDUCTASE"/>
    <property type="match status" value="1"/>
</dbReference>
<protein>
    <recommendedName>
        <fullName evidence="6">FMN dependent NADH:quinone oxidoreductase</fullName>
        <ecNumber evidence="6">1.6.5.-</ecNumber>
    </recommendedName>
    <alternativeName>
        <fullName evidence="6">Azo-dye reductase</fullName>
    </alternativeName>
    <alternativeName>
        <fullName evidence="6">FMN-dependent NADH-azo compound oxidoreductase</fullName>
    </alternativeName>
    <alternativeName>
        <fullName evidence="6">FMN-dependent NADH-azoreductase</fullName>
        <ecNumber evidence="6">1.7.1.17</ecNumber>
    </alternativeName>
</protein>
<evidence type="ECO:0000256" key="6">
    <source>
        <dbReference type="HAMAP-Rule" id="MF_01216"/>
    </source>
</evidence>
<dbReference type="GeneID" id="97169445"/>
<comment type="similarity">
    <text evidence="6">Belongs to the azoreductase type 1 family.</text>
</comment>
<gene>
    <name evidence="6" type="primary">azoR</name>
    <name evidence="9" type="ORF">EFK07_02645</name>
    <name evidence="8" type="ORF">HB13667_27830</name>
</gene>
<keyword evidence="3 6" id="KW-0560">Oxidoreductase</keyword>
<evidence type="ECO:0000256" key="5">
    <source>
        <dbReference type="ARBA" id="ARBA00048542"/>
    </source>
</evidence>
<comment type="caution">
    <text evidence="6">Lacks conserved residue(s) required for the propagation of feature annotation.</text>
</comment>
<comment type="cofactor">
    <cofactor evidence="6">
        <name>FMN</name>
        <dbReference type="ChEBI" id="CHEBI:58210"/>
    </cofactor>
    <text evidence="6">Binds 1 FMN per subunit.</text>
</comment>
<dbReference type="EMBL" id="RJAI01000003">
    <property type="protein sequence ID" value="RNF93595.1"/>
    <property type="molecule type" value="Genomic_DNA"/>
</dbReference>
<dbReference type="GO" id="GO:0010181">
    <property type="term" value="F:FMN binding"/>
    <property type="evidence" value="ECO:0007669"/>
    <property type="project" value="UniProtKB-UniRule"/>
</dbReference>
<comment type="function">
    <text evidence="6">Quinone reductase that provides resistance to thiol-specific stress caused by electrophilic quinones.</text>
</comment>
<dbReference type="GO" id="GO:0016652">
    <property type="term" value="F:oxidoreductase activity, acting on NAD(P)H as acceptor"/>
    <property type="evidence" value="ECO:0007669"/>
    <property type="project" value="UniProtKB-UniRule"/>
</dbReference>
<dbReference type="PATRIC" id="fig|303.167.peg.4567"/>
<feature type="binding site" evidence="6">
    <location>
        <begin position="96"/>
        <end position="99"/>
    </location>
    <ligand>
        <name>FMN</name>
        <dbReference type="ChEBI" id="CHEBI:58210"/>
    </ligand>
</feature>
<name>A0A059V4R5_PSEPU</name>
<dbReference type="InterPro" id="IPR050104">
    <property type="entry name" value="FMN-dep_NADH:Q_OxRdtase_AzoR1"/>
</dbReference>
<organism evidence="8 10">
    <name type="scientific">Pseudomonas putida</name>
    <name type="common">Arthrobacter siderocapsulatus</name>
    <dbReference type="NCBI Taxonomy" id="303"/>
    <lineage>
        <taxon>Bacteria</taxon>
        <taxon>Pseudomonadati</taxon>
        <taxon>Pseudomonadota</taxon>
        <taxon>Gammaproteobacteria</taxon>
        <taxon>Pseudomonadales</taxon>
        <taxon>Pseudomonadaceae</taxon>
        <taxon>Pseudomonas</taxon>
    </lineage>
</organism>
<comment type="caution">
    <text evidence="8">The sequence shown here is derived from an EMBL/GenBank/DDBJ whole genome shotgun (WGS) entry which is preliminary data.</text>
</comment>
<keyword evidence="4 6" id="KW-0520">NAD</keyword>